<name>A0ABY8US71_TETOB</name>
<reference evidence="2 3" key="1">
    <citation type="submission" date="2023-05" db="EMBL/GenBank/DDBJ databases">
        <title>A 100% complete, gapless, phased diploid assembly of the Scenedesmus obliquus UTEX 3031 genome.</title>
        <authorList>
            <person name="Biondi T.C."/>
            <person name="Hanschen E.R."/>
            <person name="Kwon T."/>
            <person name="Eng W."/>
            <person name="Kruse C.P.S."/>
            <person name="Koehler S.I."/>
            <person name="Kunde Y."/>
            <person name="Gleasner C.D."/>
            <person name="You Mak K.T."/>
            <person name="Polle J."/>
            <person name="Hovde B.T."/>
            <person name="Starkenburg S.R."/>
        </authorList>
    </citation>
    <scope>NUCLEOTIDE SEQUENCE [LARGE SCALE GENOMIC DNA]</scope>
    <source>
        <strain evidence="2 3">DOE0152z</strain>
    </source>
</reference>
<feature type="region of interest" description="Disordered" evidence="1">
    <location>
        <begin position="403"/>
        <end position="426"/>
    </location>
</feature>
<evidence type="ECO:0000256" key="1">
    <source>
        <dbReference type="SAM" id="MobiDB-lite"/>
    </source>
</evidence>
<dbReference type="Proteomes" id="UP001244341">
    <property type="component" value="Chromosome 15b"/>
</dbReference>
<sequence>MQQQGFTTGRLADAVAATRDVNADAPDGSSSSSSGDRLNFRVVVTLPASSAQKGCSTWFDSKERITLFRQLVSGAYATALKIPKGEVQIGSVKCGSSTIFSKSSNNKPPRRPAPARLLLSSSHHTEFADAGADAISIQLLPEQAAAAGAFESIGLEGSSSRKRSLLQALASPVNFYTEPVPISTGFSVPAPDAGARARVVQTVASQSPAILSGALSSFFGTPLSMVNAEEPAKKTTSKALGEKPPANPAKPATAAAANKTQTAQKAPALPKGAALAPQPHKPEPALQDADEQQQPKPTPTQQAQLYFKQQQRQKQWRKRDPAQPLAAQYHLPAEQQLQPAPFSDRPRSAQLTNVSPLDTRSAFNSVALLAPAAHTQDEAQQPVQQQIAKALTGQGLTSDDVNNSAAFDQAPACPFPPTKENSAPDKAGRLWSLNNSNNKLCAFRPYPDITPSAPVISWATASDCAGAANVTNSVTDDNGRLWGWQQDASCAFRSSAPLNGPVPPNIQAKSGRTDSQAFQELMSNLSGGYVSVVWEAAPACPFA</sequence>
<accession>A0ABY8US71</accession>
<feature type="compositionally biased region" description="Low complexity" evidence="1">
    <location>
        <begin position="249"/>
        <end position="278"/>
    </location>
</feature>
<organism evidence="2 3">
    <name type="scientific">Tetradesmus obliquus</name>
    <name type="common">Green alga</name>
    <name type="synonym">Acutodesmus obliquus</name>
    <dbReference type="NCBI Taxonomy" id="3088"/>
    <lineage>
        <taxon>Eukaryota</taxon>
        <taxon>Viridiplantae</taxon>
        <taxon>Chlorophyta</taxon>
        <taxon>core chlorophytes</taxon>
        <taxon>Chlorophyceae</taxon>
        <taxon>CS clade</taxon>
        <taxon>Sphaeropleales</taxon>
        <taxon>Scenedesmaceae</taxon>
        <taxon>Tetradesmus</taxon>
    </lineage>
</organism>
<keyword evidence="3" id="KW-1185">Reference proteome</keyword>
<dbReference type="EMBL" id="CP126222">
    <property type="protein sequence ID" value="WIA23196.1"/>
    <property type="molecule type" value="Genomic_DNA"/>
</dbReference>
<evidence type="ECO:0000313" key="3">
    <source>
        <dbReference type="Proteomes" id="UP001244341"/>
    </source>
</evidence>
<feature type="region of interest" description="Disordered" evidence="1">
    <location>
        <begin position="230"/>
        <end position="322"/>
    </location>
</feature>
<feature type="compositionally biased region" description="Low complexity" evidence="1">
    <location>
        <begin position="292"/>
        <end position="313"/>
    </location>
</feature>
<protein>
    <submittedName>
        <fullName evidence="2">Uncharacterized protein</fullName>
    </submittedName>
</protein>
<proteinExistence type="predicted"/>
<evidence type="ECO:0000313" key="2">
    <source>
        <dbReference type="EMBL" id="WIA23196.1"/>
    </source>
</evidence>
<gene>
    <name evidence="2" type="ORF">OEZ85_001521</name>
</gene>